<dbReference type="InterPro" id="IPR000182">
    <property type="entry name" value="GNAT_dom"/>
</dbReference>
<dbReference type="EMBL" id="AZCV01000008">
    <property type="protein sequence ID" value="KRK37039.1"/>
    <property type="molecule type" value="Genomic_DNA"/>
</dbReference>
<protein>
    <recommendedName>
        <fullName evidence="1">N-acetyltransferase domain-containing protein</fullName>
    </recommendedName>
</protein>
<dbReference type="Proteomes" id="UP000050909">
    <property type="component" value="Unassembled WGS sequence"/>
</dbReference>
<evidence type="ECO:0000259" key="1">
    <source>
        <dbReference type="PROSITE" id="PS51186"/>
    </source>
</evidence>
<dbReference type="GO" id="GO:0016747">
    <property type="term" value="F:acyltransferase activity, transferring groups other than amino-acyl groups"/>
    <property type="evidence" value="ECO:0007669"/>
    <property type="project" value="InterPro"/>
</dbReference>
<dbReference type="CDD" id="cd04301">
    <property type="entry name" value="NAT_SF"/>
    <property type="match status" value="1"/>
</dbReference>
<dbReference type="Pfam" id="PF13302">
    <property type="entry name" value="Acetyltransf_3"/>
    <property type="match status" value="1"/>
</dbReference>
<dbReference type="InterPro" id="IPR016181">
    <property type="entry name" value="Acyl_CoA_acyltransferase"/>
</dbReference>
<evidence type="ECO:0000313" key="2">
    <source>
        <dbReference type="EMBL" id="KRK37039.1"/>
    </source>
</evidence>
<proteinExistence type="predicted"/>
<dbReference type="PANTHER" id="PTHR39173">
    <property type="entry name" value="ACETYLTRANSFERASE"/>
    <property type="match status" value="1"/>
</dbReference>
<name>A0A0R1GSS3_9LACO</name>
<organism evidence="2 3">
    <name type="scientific">Amylolactobacillus amylotrophicus DSM 20534</name>
    <dbReference type="NCBI Taxonomy" id="1423722"/>
    <lineage>
        <taxon>Bacteria</taxon>
        <taxon>Bacillati</taxon>
        <taxon>Bacillota</taxon>
        <taxon>Bacilli</taxon>
        <taxon>Lactobacillales</taxon>
        <taxon>Lactobacillaceae</taxon>
        <taxon>Amylolactobacillus</taxon>
    </lineage>
</organism>
<reference evidence="2 3" key="1">
    <citation type="journal article" date="2015" name="Genome Announc.">
        <title>Expanding the biotechnology potential of lactobacilli through comparative genomics of 213 strains and associated genera.</title>
        <authorList>
            <person name="Sun Z."/>
            <person name="Harris H.M."/>
            <person name="McCann A."/>
            <person name="Guo C."/>
            <person name="Argimon S."/>
            <person name="Zhang W."/>
            <person name="Yang X."/>
            <person name="Jeffery I.B."/>
            <person name="Cooney J.C."/>
            <person name="Kagawa T.F."/>
            <person name="Liu W."/>
            <person name="Song Y."/>
            <person name="Salvetti E."/>
            <person name="Wrobel A."/>
            <person name="Rasinkangas P."/>
            <person name="Parkhill J."/>
            <person name="Rea M.C."/>
            <person name="O'Sullivan O."/>
            <person name="Ritari J."/>
            <person name="Douillard F.P."/>
            <person name="Paul Ross R."/>
            <person name="Yang R."/>
            <person name="Briner A.E."/>
            <person name="Felis G.E."/>
            <person name="de Vos W.M."/>
            <person name="Barrangou R."/>
            <person name="Klaenhammer T.R."/>
            <person name="Caufield P.W."/>
            <person name="Cui Y."/>
            <person name="Zhang H."/>
            <person name="O'Toole P.W."/>
        </authorList>
    </citation>
    <scope>NUCLEOTIDE SEQUENCE [LARGE SCALE GENOMIC DNA]</scope>
    <source>
        <strain evidence="2 3">DSM 20534</strain>
    </source>
</reference>
<dbReference type="PANTHER" id="PTHR39173:SF1">
    <property type="entry name" value="ACETYLTRANSFERASE"/>
    <property type="match status" value="1"/>
</dbReference>
<evidence type="ECO:0000313" key="3">
    <source>
        <dbReference type="Proteomes" id="UP000050909"/>
    </source>
</evidence>
<dbReference type="PROSITE" id="PS51186">
    <property type="entry name" value="GNAT"/>
    <property type="match status" value="1"/>
</dbReference>
<dbReference type="SUPFAM" id="SSF55729">
    <property type="entry name" value="Acyl-CoA N-acyltransferases (Nat)"/>
    <property type="match status" value="1"/>
</dbReference>
<keyword evidence="3" id="KW-1185">Reference proteome</keyword>
<gene>
    <name evidence="2" type="ORF">FC62_GL001543</name>
</gene>
<accession>A0A0R1GSS3</accession>
<dbReference type="PATRIC" id="fig|1423722.3.peg.1569"/>
<feature type="domain" description="N-acetyltransferase" evidence="1">
    <location>
        <begin position="5"/>
        <end position="175"/>
    </location>
</feature>
<dbReference type="AlphaFoldDB" id="A0A0R1GSS3"/>
<comment type="caution">
    <text evidence="2">The sequence shown here is derived from an EMBL/GenBank/DDBJ whole genome shotgun (WGS) entry which is preliminary data.</text>
</comment>
<dbReference type="Gene3D" id="3.40.630.30">
    <property type="match status" value="1"/>
</dbReference>
<sequence length="189" mass="21618">MQMTVYLKRLNQADAAVEYEFFQKMPEINGFEVPYQNISFAEFLTNAIDEREDSSNGLNLPDGHVPDTYFFLWDNDKIVGLFKIRHYLNDFLRQGPGHIGYGILPEFQGRGYGTAGLKLALRKADKILPSNEPEIFLACAKTNLASLQVMKKNGGHVRHENEHEYFVRVLRKAIDEPTSLVGRAAKFEY</sequence>